<keyword evidence="2" id="KW-1185">Reference proteome</keyword>
<reference evidence="1" key="1">
    <citation type="submission" date="2021-02" db="EMBL/GenBank/DDBJ databases">
        <authorList>
            <person name="Dougan E. K."/>
            <person name="Rhodes N."/>
            <person name="Thang M."/>
            <person name="Chan C."/>
        </authorList>
    </citation>
    <scope>NUCLEOTIDE SEQUENCE</scope>
</reference>
<accession>A0A812L1G7</accession>
<dbReference type="EMBL" id="CAJNDS010000868">
    <property type="protein sequence ID" value="CAE7238406.1"/>
    <property type="molecule type" value="Genomic_DNA"/>
</dbReference>
<sequence>MREDLPRVLDYVSAEAYNLGVRSSVQRGSDWDAEEAQEPAEVLRSTVKRRINAWLPLHLDGNGVMRHA</sequence>
<dbReference type="AlphaFoldDB" id="A0A812L1G7"/>
<proteinExistence type="predicted"/>
<organism evidence="1 2">
    <name type="scientific">Symbiodinium natans</name>
    <dbReference type="NCBI Taxonomy" id="878477"/>
    <lineage>
        <taxon>Eukaryota</taxon>
        <taxon>Sar</taxon>
        <taxon>Alveolata</taxon>
        <taxon>Dinophyceae</taxon>
        <taxon>Suessiales</taxon>
        <taxon>Symbiodiniaceae</taxon>
        <taxon>Symbiodinium</taxon>
    </lineage>
</organism>
<evidence type="ECO:0000313" key="1">
    <source>
        <dbReference type="EMBL" id="CAE7238406.1"/>
    </source>
</evidence>
<name>A0A812L1G7_9DINO</name>
<gene>
    <name evidence="1" type="ORF">SNAT2548_LOCUS10478</name>
</gene>
<evidence type="ECO:0000313" key="2">
    <source>
        <dbReference type="Proteomes" id="UP000604046"/>
    </source>
</evidence>
<dbReference type="Proteomes" id="UP000604046">
    <property type="component" value="Unassembled WGS sequence"/>
</dbReference>
<protein>
    <submittedName>
        <fullName evidence="1">Uncharacterized protein</fullName>
    </submittedName>
</protein>
<comment type="caution">
    <text evidence="1">The sequence shown here is derived from an EMBL/GenBank/DDBJ whole genome shotgun (WGS) entry which is preliminary data.</text>
</comment>